<evidence type="ECO:0000256" key="2">
    <source>
        <dbReference type="ARBA" id="ARBA00004123"/>
    </source>
</evidence>
<feature type="domain" description="J" evidence="12">
    <location>
        <begin position="5"/>
        <end position="81"/>
    </location>
</feature>
<dbReference type="Proteomes" id="UP000308549">
    <property type="component" value="Unassembled WGS sequence"/>
</dbReference>
<dbReference type="GO" id="GO:0017183">
    <property type="term" value="P:protein histidyl modification to diphthamide"/>
    <property type="evidence" value="ECO:0007669"/>
    <property type="project" value="UniProtKB-UniPathway"/>
</dbReference>
<dbReference type="GO" id="GO:0005737">
    <property type="term" value="C:cytoplasm"/>
    <property type="evidence" value="ECO:0007669"/>
    <property type="project" value="UniProtKB-SubCell"/>
</dbReference>
<evidence type="ECO:0000259" key="12">
    <source>
        <dbReference type="PROSITE" id="PS50076"/>
    </source>
</evidence>
<name>A0A4U0TW95_9PEZI</name>
<evidence type="ECO:0000313" key="15">
    <source>
        <dbReference type="Proteomes" id="UP000308549"/>
    </source>
</evidence>
<dbReference type="EMBL" id="NAJL01000029">
    <property type="protein sequence ID" value="TKA26312.1"/>
    <property type="molecule type" value="Genomic_DNA"/>
</dbReference>
<protein>
    <recommendedName>
        <fullName evidence="6">Diphthamide biosynthesis protein 4</fullName>
    </recommendedName>
</protein>
<evidence type="ECO:0000256" key="4">
    <source>
        <dbReference type="ARBA" id="ARBA00005156"/>
    </source>
</evidence>
<dbReference type="PANTHER" id="PTHR21454:SF46">
    <property type="entry name" value="DIPHTHAMIDE BIOSYNTHESIS PROTEIN 4"/>
    <property type="match status" value="1"/>
</dbReference>
<evidence type="ECO:0000256" key="5">
    <source>
        <dbReference type="ARBA" id="ARBA00006169"/>
    </source>
</evidence>
<evidence type="ECO:0000256" key="9">
    <source>
        <dbReference type="ARBA" id="ARBA00022833"/>
    </source>
</evidence>
<evidence type="ECO:0000256" key="7">
    <source>
        <dbReference type="ARBA" id="ARBA00022490"/>
    </source>
</evidence>
<evidence type="ECO:0000256" key="8">
    <source>
        <dbReference type="ARBA" id="ARBA00022723"/>
    </source>
</evidence>
<dbReference type="SMART" id="SM00271">
    <property type="entry name" value="DnaJ"/>
    <property type="match status" value="1"/>
</dbReference>
<dbReference type="InterPro" id="IPR001623">
    <property type="entry name" value="DnaJ_domain"/>
</dbReference>
<dbReference type="GO" id="GO:0046872">
    <property type="term" value="F:metal ion binding"/>
    <property type="evidence" value="ECO:0007669"/>
    <property type="project" value="UniProtKB-KW"/>
</dbReference>
<dbReference type="PANTHER" id="PTHR21454">
    <property type="entry name" value="DPH3 HOMOLOG-RELATED"/>
    <property type="match status" value="1"/>
</dbReference>
<dbReference type="GO" id="GO:0005634">
    <property type="term" value="C:nucleus"/>
    <property type="evidence" value="ECO:0007669"/>
    <property type="project" value="UniProtKB-SubCell"/>
</dbReference>
<organism evidence="14 15">
    <name type="scientific">Salinomyces thailandicus</name>
    <dbReference type="NCBI Taxonomy" id="706561"/>
    <lineage>
        <taxon>Eukaryota</taxon>
        <taxon>Fungi</taxon>
        <taxon>Dikarya</taxon>
        <taxon>Ascomycota</taxon>
        <taxon>Pezizomycotina</taxon>
        <taxon>Dothideomycetes</taxon>
        <taxon>Dothideomycetidae</taxon>
        <taxon>Mycosphaerellales</taxon>
        <taxon>Teratosphaeriaceae</taxon>
        <taxon>Salinomyces</taxon>
    </lineage>
</organism>
<keyword evidence="11" id="KW-0539">Nucleus</keyword>
<dbReference type="InterPro" id="IPR007872">
    <property type="entry name" value="DPH_MB_dom"/>
</dbReference>
<dbReference type="Pfam" id="PF00226">
    <property type="entry name" value="DnaJ"/>
    <property type="match status" value="1"/>
</dbReference>
<keyword evidence="15" id="KW-1185">Reference proteome</keyword>
<sequence length="163" mass="18379">MPDYNYYEVLNLAPRPLDETLTAQDVKHAYRQALLSHHPDKAGHDTGVRNGRDKATTVDHITLAYKTLVDAQLRAEYDRALVVSEAKDQKPDRVHQTGLETVDLDSLQFSDESETWTRSCRCGDPKGFVVSEPELEKCAEEGELTLGCRGCSLWLRVLFSVED</sequence>
<dbReference type="Gene3D" id="1.10.287.110">
    <property type="entry name" value="DnaJ domain"/>
    <property type="match status" value="1"/>
</dbReference>
<keyword evidence="9" id="KW-0862">Zinc</keyword>
<comment type="subcellular location">
    <subcellularLocation>
        <location evidence="3">Cytoplasm</location>
    </subcellularLocation>
    <subcellularLocation>
        <location evidence="2">Nucleus</location>
    </subcellularLocation>
</comment>
<dbReference type="UniPathway" id="UPA00559"/>
<keyword evidence="7" id="KW-0963">Cytoplasm</keyword>
<reference evidence="14 15" key="1">
    <citation type="submission" date="2017-03" db="EMBL/GenBank/DDBJ databases">
        <title>Genomes of endolithic fungi from Antarctica.</title>
        <authorList>
            <person name="Coleine C."/>
            <person name="Masonjones S."/>
            <person name="Stajich J.E."/>
        </authorList>
    </citation>
    <scope>NUCLEOTIDE SEQUENCE [LARGE SCALE GENOMIC DNA]</scope>
    <source>
        <strain evidence="14 15">CCFEE 6315</strain>
    </source>
</reference>
<accession>A0A4U0TW95</accession>
<dbReference type="InterPro" id="IPR036869">
    <property type="entry name" value="J_dom_sf"/>
</dbReference>
<evidence type="ECO:0000256" key="6">
    <source>
        <dbReference type="ARBA" id="ARBA00021797"/>
    </source>
</evidence>
<evidence type="ECO:0000256" key="3">
    <source>
        <dbReference type="ARBA" id="ARBA00004496"/>
    </source>
</evidence>
<dbReference type="PROSITE" id="PS51074">
    <property type="entry name" value="DPH_MB"/>
    <property type="match status" value="1"/>
</dbReference>
<dbReference type="Pfam" id="PF05207">
    <property type="entry name" value="Zn_ribbon_CSL"/>
    <property type="match status" value="1"/>
</dbReference>
<dbReference type="InterPro" id="IPR036671">
    <property type="entry name" value="DPH_MB_sf"/>
</dbReference>
<dbReference type="OrthoDB" id="445556at2759"/>
<evidence type="ECO:0000313" key="14">
    <source>
        <dbReference type="EMBL" id="TKA26312.1"/>
    </source>
</evidence>
<dbReference type="InterPro" id="IPR044248">
    <property type="entry name" value="DPH3/4-like"/>
</dbReference>
<dbReference type="PROSITE" id="PS50076">
    <property type="entry name" value="DNAJ_2"/>
    <property type="match status" value="1"/>
</dbReference>
<evidence type="ECO:0000256" key="10">
    <source>
        <dbReference type="ARBA" id="ARBA00023004"/>
    </source>
</evidence>
<feature type="domain" description="DPH-type MB" evidence="13">
    <location>
        <begin position="98"/>
        <end position="160"/>
    </location>
</feature>
<comment type="pathway">
    <text evidence="4">Protein modification; peptidyl-diphthamide biosynthesis.</text>
</comment>
<keyword evidence="10" id="KW-0408">Iron</keyword>
<gene>
    <name evidence="14" type="ORF">B0A50_05091</name>
</gene>
<dbReference type="SUPFAM" id="SSF144217">
    <property type="entry name" value="CSL zinc finger"/>
    <property type="match status" value="1"/>
</dbReference>
<dbReference type="CDD" id="cd06257">
    <property type="entry name" value="DnaJ"/>
    <property type="match status" value="1"/>
</dbReference>
<dbReference type="AlphaFoldDB" id="A0A4U0TW95"/>
<keyword evidence="8" id="KW-0479">Metal-binding</keyword>
<dbReference type="Gene3D" id="3.10.660.10">
    <property type="entry name" value="DPH Zinc finger"/>
    <property type="match status" value="1"/>
</dbReference>
<evidence type="ECO:0000256" key="11">
    <source>
        <dbReference type="ARBA" id="ARBA00023242"/>
    </source>
</evidence>
<dbReference type="SUPFAM" id="SSF46565">
    <property type="entry name" value="Chaperone J-domain"/>
    <property type="match status" value="1"/>
</dbReference>
<proteinExistence type="inferred from homology"/>
<evidence type="ECO:0000259" key="13">
    <source>
        <dbReference type="PROSITE" id="PS51074"/>
    </source>
</evidence>
<evidence type="ECO:0000256" key="1">
    <source>
        <dbReference type="ARBA" id="ARBA00003474"/>
    </source>
</evidence>
<comment type="function">
    <text evidence="1">Required for the first step of diphthamide biosynthesis, the transfer of 3-amino-3-carboxypropyl from S-adenosyl-L-methionine to a histidine residue. Diphthamide is a post-translational modification of histidine which occurs in elongation factor 2.</text>
</comment>
<comment type="similarity">
    <text evidence="5">Belongs to the DPH4 family.</text>
</comment>
<comment type="caution">
    <text evidence="14">The sequence shown here is derived from an EMBL/GenBank/DDBJ whole genome shotgun (WGS) entry which is preliminary data.</text>
</comment>